<accession>A0A7C2P0M6</accession>
<feature type="binding site" description="axial binding residue" evidence="6">
    <location>
        <position position="44"/>
    </location>
    <ligand>
        <name>heme c</name>
        <dbReference type="ChEBI" id="CHEBI:61717"/>
        <label>1</label>
    </ligand>
    <ligandPart>
        <name>Fe</name>
        <dbReference type="ChEBI" id="CHEBI:18248"/>
    </ligandPart>
</feature>
<feature type="binding site" description="axial binding residue" evidence="6">
    <location>
        <position position="99"/>
    </location>
    <ligand>
        <name>heme c</name>
        <dbReference type="ChEBI" id="CHEBI:61717"/>
        <label>1</label>
    </ligand>
    <ligandPart>
        <name>Fe</name>
        <dbReference type="ChEBI" id="CHEBI:18248"/>
    </ligandPart>
</feature>
<feature type="binding site" description="axial binding residue" evidence="6">
    <location>
        <position position="112"/>
    </location>
    <ligand>
        <name>heme c</name>
        <dbReference type="ChEBI" id="CHEBI:61717"/>
        <label>1</label>
    </ligand>
    <ligandPart>
        <name>Fe</name>
        <dbReference type="ChEBI" id="CHEBI:18248"/>
    </ligandPart>
</feature>
<keyword evidence="1" id="KW-0813">Transport</keyword>
<feature type="binding site" description="axial binding residue" evidence="6">
    <location>
        <position position="111"/>
    </location>
    <ligand>
        <name>heme c</name>
        <dbReference type="ChEBI" id="CHEBI:61717"/>
        <label>1</label>
    </ligand>
    <ligandPart>
        <name>Fe</name>
        <dbReference type="ChEBI" id="CHEBI:18248"/>
    </ligandPart>
</feature>
<feature type="binding site" description="axial binding residue" evidence="6">
    <location>
        <position position="51"/>
    </location>
    <ligand>
        <name>heme c</name>
        <dbReference type="ChEBI" id="CHEBI:61717"/>
        <label>1</label>
    </ligand>
    <ligandPart>
        <name>Fe</name>
        <dbReference type="ChEBI" id="CHEBI:18248"/>
    </ligandPart>
</feature>
<evidence type="ECO:0000256" key="3">
    <source>
        <dbReference type="ARBA" id="ARBA00022723"/>
    </source>
</evidence>
<dbReference type="InterPro" id="IPR036280">
    <property type="entry name" value="Multihaem_cyt_sf"/>
</dbReference>
<evidence type="ECO:0000256" key="6">
    <source>
        <dbReference type="PIRSR" id="PIRSR602322-1"/>
    </source>
</evidence>
<evidence type="ECO:0000256" key="5">
    <source>
        <dbReference type="ARBA" id="ARBA00023004"/>
    </source>
</evidence>
<dbReference type="InterPro" id="IPR002322">
    <property type="entry name" value="Cyt_c_III"/>
</dbReference>
<dbReference type="PRINTS" id="PR00609">
    <property type="entry name" value="CYTOCHROMEC3"/>
</dbReference>
<dbReference type="GO" id="GO:0009055">
    <property type="term" value="F:electron transfer activity"/>
    <property type="evidence" value="ECO:0007669"/>
    <property type="project" value="InterPro"/>
</dbReference>
<gene>
    <name evidence="8" type="ORF">ENQ77_04405</name>
</gene>
<dbReference type="Gene3D" id="3.90.10.10">
    <property type="entry name" value="Cytochrome C3"/>
    <property type="match status" value="1"/>
</dbReference>
<feature type="binding site" description="axial binding residue" evidence="6">
    <location>
        <position position="54"/>
    </location>
    <ligand>
        <name>heme c</name>
        <dbReference type="ChEBI" id="CHEBI:61717"/>
        <label>3</label>
    </ligand>
    <ligandPart>
        <name>Fe</name>
        <dbReference type="ChEBI" id="CHEBI:18248"/>
    </ligandPart>
</feature>
<dbReference type="EMBL" id="DSOL01000131">
    <property type="protein sequence ID" value="HEN27893.1"/>
    <property type="molecule type" value="Genomic_DNA"/>
</dbReference>
<organism evidence="8">
    <name type="scientific">candidate division WOR-3 bacterium</name>
    <dbReference type="NCBI Taxonomy" id="2052148"/>
    <lineage>
        <taxon>Bacteria</taxon>
        <taxon>Bacteria division WOR-3</taxon>
    </lineage>
</organism>
<dbReference type="SUPFAM" id="SSF48695">
    <property type="entry name" value="Multiheme cytochromes"/>
    <property type="match status" value="1"/>
</dbReference>
<comment type="cofactor">
    <cofactor evidence="6">
        <name>heme c</name>
        <dbReference type="ChEBI" id="CHEBI:61717"/>
    </cofactor>
    <text evidence="6">Binds 4 heme c groups covalently per monomer.</text>
</comment>
<comment type="caution">
    <text evidence="8">The sequence shown here is derived from an EMBL/GenBank/DDBJ whole genome shotgun (WGS) entry which is preliminary data.</text>
</comment>
<keyword evidence="2 6" id="KW-0349">Heme</keyword>
<dbReference type="InterPro" id="IPR020942">
    <property type="entry name" value="Cyt_c_III_dom"/>
</dbReference>
<evidence type="ECO:0000313" key="8">
    <source>
        <dbReference type="EMBL" id="HEN27893.1"/>
    </source>
</evidence>
<dbReference type="AlphaFoldDB" id="A0A7C2P0M6"/>
<keyword evidence="5 6" id="KW-0408">Iron</keyword>
<feature type="binding site" description="axial binding residue" evidence="6">
    <location>
        <position position="55"/>
    </location>
    <ligand>
        <name>heme c</name>
        <dbReference type="ChEBI" id="CHEBI:61717"/>
        <label>1</label>
    </ligand>
    <ligandPart>
        <name>Fe</name>
        <dbReference type="ChEBI" id="CHEBI:18248"/>
    </ligandPart>
</feature>
<feature type="binding site" description="axial binding residue" evidence="6">
    <location>
        <position position="98"/>
    </location>
    <ligand>
        <name>heme c</name>
        <dbReference type="ChEBI" id="CHEBI:61717"/>
        <label>1</label>
    </ligand>
    <ligandPart>
        <name>Fe</name>
        <dbReference type="ChEBI" id="CHEBI:18248"/>
    </ligandPart>
</feature>
<feature type="binding site" description="axial binding residue" evidence="6">
    <location>
        <position position="108"/>
    </location>
    <ligand>
        <name>heme c</name>
        <dbReference type="ChEBI" id="CHEBI:61717"/>
        <label>1</label>
    </ligand>
    <ligandPart>
        <name>Fe</name>
        <dbReference type="ChEBI" id="CHEBI:18248"/>
    </ligandPart>
</feature>
<dbReference type="Pfam" id="PF02085">
    <property type="entry name" value="Cytochrom_CIII"/>
    <property type="match status" value="1"/>
</dbReference>
<evidence type="ECO:0000259" key="7">
    <source>
        <dbReference type="Pfam" id="PF02085"/>
    </source>
</evidence>
<feature type="binding site" description="axial binding residue" evidence="6">
    <location>
        <position position="41"/>
    </location>
    <ligand>
        <name>heme c</name>
        <dbReference type="ChEBI" id="CHEBI:61717"/>
        <label>1</label>
    </ligand>
    <ligandPart>
        <name>Fe</name>
        <dbReference type="ChEBI" id="CHEBI:18248"/>
    </ligandPart>
</feature>
<dbReference type="GO" id="GO:0046872">
    <property type="term" value="F:metal ion binding"/>
    <property type="evidence" value="ECO:0007669"/>
    <property type="project" value="UniProtKB-KW"/>
</dbReference>
<evidence type="ECO:0000256" key="4">
    <source>
        <dbReference type="ARBA" id="ARBA00022982"/>
    </source>
</evidence>
<dbReference type="CDD" id="cd08168">
    <property type="entry name" value="Cytochrom_C3"/>
    <property type="match status" value="1"/>
</dbReference>
<evidence type="ECO:0000256" key="1">
    <source>
        <dbReference type="ARBA" id="ARBA00022448"/>
    </source>
</evidence>
<feature type="binding site" description="covalent" evidence="6">
    <location>
        <position position="67"/>
    </location>
    <ligand>
        <name>heme c</name>
        <dbReference type="ChEBI" id="CHEBI:61717"/>
        <label>1</label>
    </ligand>
</feature>
<protein>
    <recommendedName>
        <fullName evidence="7">Class III cytochrome C domain-containing protein</fullName>
    </recommendedName>
</protein>
<feature type="binding site" description="axial binding residue" evidence="6">
    <location>
        <position position="95"/>
    </location>
    <ligand>
        <name>heme c</name>
        <dbReference type="ChEBI" id="CHEBI:61717"/>
        <label>1</label>
    </ligand>
    <ligandPart>
        <name>Fe</name>
        <dbReference type="ChEBI" id="CHEBI:18248"/>
    </ligandPart>
</feature>
<sequence>MRGRFLILIIGVIAIATGVFGLEVIKIDILKKRYESVEFNHGAHINYVDDCSRCHHYTQEPVKCIECHEIIEVYTYKGKKRGKGIGLKGAYHGLCLGCHKEMGGPVGCEDCHVRKKTS</sequence>
<name>A0A7C2P0M6_UNCW3</name>
<feature type="binding site" description="axial binding residue" evidence="6">
    <location>
        <position position="56"/>
    </location>
    <ligand>
        <name>heme c</name>
        <dbReference type="ChEBI" id="CHEBI:61717"/>
        <label>1</label>
    </ligand>
    <ligandPart>
        <name>Fe</name>
        <dbReference type="ChEBI" id="CHEBI:18248"/>
    </ligandPart>
</feature>
<dbReference type="GO" id="GO:0020037">
    <property type="term" value="F:heme binding"/>
    <property type="evidence" value="ECO:0007669"/>
    <property type="project" value="InterPro"/>
</dbReference>
<keyword evidence="3 6" id="KW-0479">Metal-binding</keyword>
<evidence type="ECO:0000256" key="2">
    <source>
        <dbReference type="ARBA" id="ARBA00022617"/>
    </source>
</evidence>
<proteinExistence type="predicted"/>
<feature type="binding site" description="covalent" evidence="6">
    <location>
        <position position="64"/>
    </location>
    <ligand>
        <name>heme c</name>
        <dbReference type="ChEBI" id="CHEBI:61717"/>
        <label>1</label>
    </ligand>
</feature>
<keyword evidence="4" id="KW-0249">Electron transport</keyword>
<reference evidence="8" key="1">
    <citation type="journal article" date="2020" name="mSystems">
        <title>Genome- and Community-Level Interaction Insights into Carbon Utilization and Element Cycling Functions of Hydrothermarchaeota in Hydrothermal Sediment.</title>
        <authorList>
            <person name="Zhou Z."/>
            <person name="Liu Y."/>
            <person name="Xu W."/>
            <person name="Pan J."/>
            <person name="Luo Z.H."/>
            <person name="Li M."/>
        </authorList>
    </citation>
    <scope>NUCLEOTIDE SEQUENCE [LARGE SCALE GENOMIC DNA]</scope>
    <source>
        <strain evidence="8">SpSt-34</strain>
    </source>
</reference>
<feature type="domain" description="Class III cytochrome C" evidence="7">
    <location>
        <begin position="32"/>
        <end position="112"/>
    </location>
</feature>
<feature type="binding site" description="axial binding residue" evidence="6">
    <location>
        <position position="68"/>
    </location>
    <ligand>
        <name>heme c</name>
        <dbReference type="ChEBI" id="CHEBI:61717"/>
        <label>1</label>
    </ligand>
    <ligandPart>
        <name>Fe</name>
        <dbReference type="ChEBI" id="CHEBI:18248"/>
    </ligandPart>
</feature>